<dbReference type="EMBL" id="JAGDFM010000402">
    <property type="protein sequence ID" value="KAG7378714.1"/>
    <property type="molecule type" value="Genomic_DNA"/>
</dbReference>
<feature type="region of interest" description="Disordered" evidence="2">
    <location>
        <begin position="100"/>
        <end position="144"/>
    </location>
</feature>
<dbReference type="PANTHER" id="PTHR35796">
    <property type="entry name" value="HYPOTHETICAL CYTOSOLIC PROTEIN"/>
    <property type="match status" value="1"/>
</dbReference>
<dbReference type="Proteomes" id="UP000694044">
    <property type="component" value="Unassembled WGS sequence"/>
</dbReference>
<evidence type="ECO:0000313" key="4">
    <source>
        <dbReference type="Proteomes" id="UP000694044"/>
    </source>
</evidence>
<dbReference type="PANTHER" id="PTHR35796:SF3">
    <property type="entry name" value="BHLH DOMAIN-CONTAINING PROTEIN"/>
    <property type="match status" value="1"/>
</dbReference>
<dbReference type="AlphaFoldDB" id="A0A8T1VGX5"/>
<organism evidence="3 4">
    <name type="scientific">Phytophthora pseudosyringae</name>
    <dbReference type="NCBI Taxonomy" id="221518"/>
    <lineage>
        <taxon>Eukaryota</taxon>
        <taxon>Sar</taxon>
        <taxon>Stramenopiles</taxon>
        <taxon>Oomycota</taxon>
        <taxon>Peronosporomycetes</taxon>
        <taxon>Peronosporales</taxon>
        <taxon>Peronosporaceae</taxon>
        <taxon>Phytophthora</taxon>
    </lineage>
</organism>
<evidence type="ECO:0000256" key="2">
    <source>
        <dbReference type="SAM" id="MobiDB-lite"/>
    </source>
</evidence>
<gene>
    <name evidence="3" type="ORF">PHYPSEUDO_009734</name>
</gene>
<evidence type="ECO:0000313" key="3">
    <source>
        <dbReference type="EMBL" id="KAG7378714.1"/>
    </source>
</evidence>
<name>A0A8T1VGX5_9STRA</name>
<evidence type="ECO:0000256" key="1">
    <source>
        <dbReference type="SAM" id="Coils"/>
    </source>
</evidence>
<accession>A0A8T1VGX5</accession>
<keyword evidence="4" id="KW-1185">Reference proteome</keyword>
<keyword evidence="1" id="KW-0175">Coiled coil</keyword>
<feature type="compositionally biased region" description="Low complexity" evidence="2">
    <location>
        <begin position="110"/>
        <end position="131"/>
    </location>
</feature>
<sequence>MAFLLEGEADETLAAALAFLDEQQKPSTLAQPLDADKELAAELDLSDNGPELPSLDDPAAADVLDALSAELPAPADKAIKNINWIPTTKLISQRRFSRRQVAPCPPPRPATAAALGLPTKPAKAPSPAQKKPYVRKKPLGYNPNKARDERKLELTYLRQTVADMEMELQKLQEIKGAIRDNTDSESGAESMSLVSALTANHNSCYTDDGVPQTCYIITPDLSDQSLNDDAKTGALTEFVLSSTAANISASNEMIENVLLDQALQQRKRSD</sequence>
<feature type="coiled-coil region" evidence="1">
    <location>
        <begin position="154"/>
        <end position="181"/>
    </location>
</feature>
<reference evidence="3" key="1">
    <citation type="submission" date="2021-02" db="EMBL/GenBank/DDBJ databases">
        <authorList>
            <person name="Palmer J.M."/>
        </authorList>
    </citation>
    <scope>NUCLEOTIDE SEQUENCE</scope>
    <source>
        <strain evidence="3">SCRP734</strain>
    </source>
</reference>
<dbReference type="OrthoDB" id="129308at2759"/>
<proteinExistence type="predicted"/>
<protein>
    <submittedName>
        <fullName evidence="3">Uncharacterized protein</fullName>
    </submittedName>
</protein>
<comment type="caution">
    <text evidence="3">The sequence shown here is derived from an EMBL/GenBank/DDBJ whole genome shotgun (WGS) entry which is preliminary data.</text>
</comment>